<dbReference type="PRINTS" id="PR00096">
    <property type="entry name" value="GATASE"/>
</dbReference>
<evidence type="ECO:0000256" key="4">
    <source>
        <dbReference type="ARBA" id="ARBA00022741"/>
    </source>
</evidence>
<dbReference type="GO" id="GO:0004088">
    <property type="term" value="F:carbamoyl-phosphate synthase (glutamine-hydrolyzing) activity"/>
    <property type="evidence" value="ECO:0007669"/>
    <property type="project" value="UniProtKB-UniRule"/>
</dbReference>
<comment type="caution">
    <text evidence="10">The sequence shown here is derived from an EMBL/GenBank/DDBJ whole genome shotgun (WGS) entry which is preliminary data.</text>
</comment>
<comment type="function">
    <text evidence="8">Small subunit of the glutamine-dependent carbamoyl phosphate synthetase (CPSase). CPSase catalyzes the formation of carbamoyl phosphate from the ammonia moiety of glutamine, carbonate, and phosphate donated by ATP, constituting the first step of 2 biosynthetic pathways, one leading to arginine and/or urea and the other to pyrimidine nucleotides. The small subunit (glutamine amidotransferase) binds and cleaves glutamine to supply the large subunit with the substrate ammonia.</text>
</comment>
<comment type="pathway">
    <text evidence="1 8">Amino-acid biosynthesis; L-arginine biosynthesis; carbamoyl phosphate from bicarbonate: step 1/1.</text>
</comment>
<evidence type="ECO:0000313" key="11">
    <source>
        <dbReference type="Proteomes" id="UP000637720"/>
    </source>
</evidence>
<dbReference type="EC" id="6.3.5.5" evidence="8"/>
<accession>A0A8J3B988</accession>
<dbReference type="HAMAP" id="MF_01209">
    <property type="entry name" value="CPSase_S_chain"/>
    <property type="match status" value="1"/>
</dbReference>
<evidence type="ECO:0000256" key="7">
    <source>
        <dbReference type="ARBA" id="ARBA00048816"/>
    </source>
</evidence>
<dbReference type="SMART" id="SM01097">
    <property type="entry name" value="CPSase_sm_chain"/>
    <property type="match status" value="1"/>
</dbReference>
<keyword evidence="5 8" id="KW-0067">ATP-binding</keyword>
<dbReference type="GO" id="GO:0006207">
    <property type="term" value="P:'de novo' pyrimidine nucleobase biosynthetic process"/>
    <property type="evidence" value="ECO:0007669"/>
    <property type="project" value="InterPro"/>
</dbReference>
<dbReference type="GO" id="GO:0006541">
    <property type="term" value="P:glutamine metabolic process"/>
    <property type="evidence" value="ECO:0007669"/>
    <property type="project" value="InterPro"/>
</dbReference>
<dbReference type="AlphaFoldDB" id="A0A8J3B988"/>
<sequence>MAVKGYLVLSTGDVIEGTWIGATAEAEGELVFNTGMTGYQEVLTDPSYAGQIVTFTYPLIGNYGFNAQDDESARPALAGVLVQTPCDAPSHFRAAETLHERLARFGIPGLCGVDTRALTRLIRRHRAVFGMLTRDPARAKDWRPGPVRGTVARVSRKAPTTWAGDGPHVVVLDFGVKASIIEALRARGCRVTAVPYDTPPEEVLALRPDGLLFSNGPGDPKELLPLLPAWRPVVERIPTMGICLGHQLIALMFGADTERLPYGHRGNNHPVKELATGRVWITAQNHGYVVREESVPRGEFVISHRNVNDGSVEGLVHRRLPILTVQFHPEAHPGPADSSVLFDRFVELCQTVGAKRYA</sequence>
<evidence type="ECO:0000259" key="9">
    <source>
        <dbReference type="SMART" id="SM01097"/>
    </source>
</evidence>
<feature type="binding site" evidence="8">
    <location>
        <position position="47"/>
    </location>
    <ligand>
        <name>L-glutamine</name>
        <dbReference type="ChEBI" id="CHEBI:58359"/>
    </ligand>
</feature>
<dbReference type="PANTHER" id="PTHR43418:SF7">
    <property type="entry name" value="CARBAMOYL-PHOSPHATE SYNTHASE SMALL CHAIN"/>
    <property type="match status" value="1"/>
</dbReference>
<dbReference type="Gene3D" id="3.40.50.880">
    <property type="match status" value="1"/>
</dbReference>
<feature type="binding site" evidence="8">
    <location>
        <position position="287"/>
    </location>
    <ligand>
        <name>L-glutamine</name>
        <dbReference type="ChEBI" id="CHEBI:58359"/>
    </ligand>
</feature>
<dbReference type="GO" id="GO:0005524">
    <property type="term" value="F:ATP binding"/>
    <property type="evidence" value="ECO:0007669"/>
    <property type="project" value="UniProtKB-UniRule"/>
</dbReference>
<dbReference type="CDD" id="cd01744">
    <property type="entry name" value="GATase1_CPSase"/>
    <property type="match status" value="1"/>
</dbReference>
<keyword evidence="8" id="KW-0028">Amino-acid biosynthesis</keyword>
<evidence type="ECO:0000256" key="8">
    <source>
        <dbReference type="HAMAP-Rule" id="MF_01209"/>
    </source>
</evidence>
<proteinExistence type="inferred from homology"/>
<dbReference type="Pfam" id="PF00988">
    <property type="entry name" value="CPSase_sm_chain"/>
    <property type="match status" value="1"/>
</dbReference>
<dbReference type="UniPathway" id="UPA00068">
    <property type="reaction ID" value="UER00171"/>
</dbReference>
<evidence type="ECO:0000256" key="2">
    <source>
        <dbReference type="ARBA" id="ARBA00007800"/>
    </source>
</evidence>
<dbReference type="UniPathway" id="UPA00070">
    <property type="reaction ID" value="UER00115"/>
</dbReference>
<dbReference type="InterPro" id="IPR017926">
    <property type="entry name" value="GATASE"/>
</dbReference>
<dbReference type="InterPro" id="IPR029062">
    <property type="entry name" value="Class_I_gatase-like"/>
</dbReference>
<comment type="subunit">
    <text evidence="8">Composed of two chains; the small (or glutamine) chain promotes the hydrolysis of glutamine to ammonia, which is used by the large (or ammonia) chain to synthesize carbamoyl phosphate. Tetramer of heterodimers (alpha,beta)4.</text>
</comment>
<dbReference type="PRINTS" id="PR00099">
    <property type="entry name" value="CPSGATASE"/>
</dbReference>
<evidence type="ECO:0000256" key="5">
    <source>
        <dbReference type="ARBA" id="ARBA00022840"/>
    </source>
</evidence>
<comment type="similarity">
    <text evidence="2 8">Belongs to the CarA family.</text>
</comment>
<dbReference type="Proteomes" id="UP000637720">
    <property type="component" value="Unassembled WGS sequence"/>
</dbReference>
<feature type="binding site" evidence="8">
    <location>
        <position position="218"/>
    </location>
    <ligand>
        <name>L-glutamine</name>
        <dbReference type="ChEBI" id="CHEBI:58359"/>
    </ligand>
</feature>
<keyword evidence="3 8" id="KW-0436">Ligase</keyword>
<protein>
    <recommendedName>
        <fullName evidence="8">Carbamoyl phosphate synthase small chain</fullName>
        <ecNumber evidence="8">6.3.5.5</ecNumber>
    </recommendedName>
    <alternativeName>
        <fullName evidence="8">Carbamoyl phosphate synthetase glutamine chain</fullName>
    </alternativeName>
</protein>
<dbReference type="SUPFAM" id="SSF52317">
    <property type="entry name" value="Class I glutamine amidotransferase-like"/>
    <property type="match status" value="1"/>
</dbReference>
<dbReference type="PROSITE" id="PS51273">
    <property type="entry name" value="GATASE_TYPE_1"/>
    <property type="match status" value="1"/>
</dbReference>
<feature type="binding site" evidence="8">
    <location>
        <position position="285"/>
    </location>
    <ligand>
        <name>L-glutamine</name>
        <dbReference type="ChEBI" id="CHEBI:58359"/>
    </ligand>
</feature>
<feature type="active site" evidence="8">
    <location>
        <position position="330"/>
    </location>
</feature>
<feature type="region of interest" description="CPSase" evidence="8">
    <location>
        <begin position="1"/>
        <end position="167"/>
    </location>
</feature>
<dbReference type="NCBIfam" id="TIGR01368">
    <property type="entry name" value="CPSaseIIsmall"/>
    <property type="match status" value="1"/>
</dbReference>
<feature type="binding site" evidence="8">
    <location>
        <position position="244"/>
    </location>
    <ligand>
        <name>L-glutamine</name>
        <dbReference type="ChEBI" id="CHEBI:58359"/>
    </ligand>
</feature>
<feature type="binding site" evidence="8">
    <location>
        <position position="216"/>
    </location>
    <ligand>
        <name>L-glutamine</name>
        <dbReference type="ChEBI" id="CHEBI:58359"/>
    </ligand>
</feature>
<keyword evidence="6 8" id="KW-0315">Glutamine amidotransferase</keyword>
<feature type="binding site" evidence="8">
    <location>
        <position position="288"/>
    </location>
    <ligand>
        <name>L-glutamine</name>
        <dbReference type="ChEBI" id="CHEBI:58359"/>
    </ligand>
</feature>
<comment type="catalytic activity">
    <reaction evidence="7 8">
        <text>hydrogencarbonate + L-glutamine + 2 ATP + H2O = carbamoyl phosphate + L-glutamate + 2 ADP + phosphate + 2 H(+)</text>
        <dbReference type="Rhea" id="RHEA:18633"/>
        <dbReference type="ChEBI" id="CHEBI:15377"/>
        <dbReference type="ChEBI" id="CHEBI:15378"/>
        <dbReference type="ChEBI" id="CHEBI:17544"/>
        <dbReference type="ChEBI" id="CHEBI:29985"/>
        <dbReference type="ChEBI" id="CHEBI:30616"/>
        <dbReference type="ChEBI" id="CHEBI:43474"/>
        <dbReference type="ChEBI" id="CHEBI:58228"/>
        <dbReference type="ChEBI" id="CHEBI:58359"/>
        <dbReference type="ChEBI" id="CHEBI:456216"/>
        <dbReference type="EC" id="6.3.5.5"/>
    </reaction>
</comment>
<keyword evidence="11" id="KW-1185">Reference proteome</keyword>
<keyword evidence="4 8" id="KW-0547">Nucleotide-binding</keyword>
<organism evidence="10 11">
    <name type="scientific">Calditerricola satsumensis</name>
    <dbReference type="NCBI Taxonomy" id="373054"/>
    <lineage>
        <taxon>Bacteria</taxon>
        <taxon>Bacillati</taxon>
        <taxon>Bacillota</taxon>
        <taxon>Bacilli</taxon>
        <taxon>Bacillales</taxon>
        <taxon>Bacillaceae</taxon>
        <taxon>Calditerricola</taxon>
    </lineage>
</organism>
<evidence type="ECO:0000256" key="6">
    <source>
        <dbReference type="ARBA" id="ARBA00022962"/>
    </source>
</evidence>
<feature type="domain" description="Carbamoyl-phosphate synthase small subunit N-terminal" evidence="9">
    <location>
        <begin position="3"/>
        <end position="133"/>
    </location>
</feature>
<reference evidence="10" key="2">
    <citation type="submission" date="2020-09" db="EMBL/GenBank/DDBJ databases">
        <authorList>
            <person name="Sun Q."/>
            <person name="Ohkuma M."/>
        </authorList>
    </citation>
    <scope>NUCLEOTIDE SEQUENCE</scope>
    <source>
        <strain evidence="10">JCM 14719</strain>
    </source>
</reference>
<dbReference type="EMBL" id="BMOF01000006">
    <property type="protein sequence ID" value="GGJ94693.1"/>
    <property type="molecule type" value="Genomic_DNA"/>
</dbReference>
<dbReference type="InterPro" id="IPR050472">
    <property type="entry name" value="Anth_synth/Amidotransfase"/>
</dbReference>
<comment type="pathway">
    <text evidence="8">Pyrimidine metabolism; UMP biosynthesis via de novo pathway; (S)-dihydroorotate from bicarbonate: step 1/3.</text>
</comment>
<dbReference type="Pfam" id="PF00117">
    <property type="entry name" value="GATase"/>
    <property type="match status" value="1"/>
</dbReference>
<dbReference type="PANTHER" id="PTHR43418">
    <property type="entry name" value="MULTIFUNCTIONAL TRYPTOPHAN BIOSYNTHESIS PROTEIN-RELATED"/>
    <property type="match status" value="1"/>
</dbReference>
<evidence type="ECO:0000313" key="10">
    <source>
        <dbReference type="EMBL" id="GGJ94693.1"/>
    </source>
</evidence>
<feature type="active site" description="Nucleophile" evidence="8">
    <location>
        <position position="243"/>
    </location>
</feature>
<dbReference type="GO" id="GO:0044205">
    <property type="term" value="P:'de novo' UMP biosynthetic process"/>
    <property type="evidence" value="ECO:0007669"/>
    <property type="project" value="UniProtKB-UniRule"/>
</dbReference>
<dbReference type="InterPro" id="IPR006274">
    <property type="entry name" value="CarbamoylP_synth_ssu"/>
</dbReference>
<dbReference type="GO" id="GO:0006526">
    <property type="term" value="P:L-arginine biosynthetic process"/>
    <property type="evidence" value="ECO:0007669"/>
    <property type="project" value="UniProtKB-UniRule"/>
</dbReference>
<comment type="catalytic activity">
    <reaction evidence="8">
        <text>L-glutamine + H2O = L-glutamate + NH4(+)</text>
        <dbReference type="Rhea" id="RHEA:15889"/>
        <dbReference type="ChEBI" id="CHEBI:15377"/>
        <dbReference type="ChEBI" id="CHEBI:28938"/>
        <dbReference type="ChEBI" id="CHEBI:29985"/>
        <dbReference type="ChEBI" id="CHEBI:58359"/>
    </reaction>
</comment>
<dbReference type="InterPro" id="IPR002474">
    <property type="entry name" value="CarbamoylP_synth_ssu_N"/>
</dbReference>
<feature type="active site" evidence="8">
    <location>
        <position position="328"/>
    </location>
</feature>
<gene>
    <name evidence="8 10" type="primary">carA</name>
    <name evidence="10" type="ORF">GCM10007043_05600</name>
</gene>
<dbReference type="PRINTS" id="PR00097">
    <property type="entry name" value="ANTSNTHASEII"/>
</dbReference>
<dbReference type="Gene3D" id="3.50.30.20">
    <property type="entry name" value="Carbamoyl-phosphate synthase small subunit, N-terminal domain"/>
    <property type="match status" value="1"/>
</dbReference>
<evidence type="ECO:0000256" key="3">
    <source>
        <dbReference type="ARBA" id="ARBA00022598"/>
    </source>
</evidence>
<dbReference type="InterPro" id="IPR035686">
    <property type="entry name" value="CPSase_GATase1"/>
</dbReference>
<name>A0A8J3B988_9BACI</name>
<dbReference type="SUPFAM" id="SSF52021">
    <property type="entry name" value="Carbamoyl phosphate synthetase, small subunit N-terminal domain"/>
    <property type="match status" value="1"/>
</dbReference>
<keyword evidence="8" id="KW-0055">Arginine biosynthesis</keyword>
<keyword evidence="8" id="KW-0665">Pyrimidine biosynthesis</keyword>
<evidence type="ECO:0000256" key="1">
    <source>
        <dbReference type="ARBA" id="ARBA00005077"/>
    </source>
</evidence>
<feature type="binding site" evidence="8">
    <location>
        <position position="247"/>
    </location>
    <ligand>
        <name>L-glutamine</name>
        <dbReference type="ChEBI" id="CHEBI:58359"/>
    </ligand>
</feature>
<reference evidence="10" key="1">
    <citation type="journal article" date="2014" name="Int. J. Syst. Evol. Microbiol.">
        <title>Complete genome sequence of Corynebacterium casei LMG S-19264T (=DSM 44701T), isolated from a smear-ripened cheese.</title>
        <authorList>
            <consortium name="US DOE Joint Genome Institute (JGI-PGF)"/>
            <person name="Walter F."/>
            <person name="Albersmeier A."/>
            <person name="Kalinowski J."/>
            <person name="Ruckert C."/>
        </authorList>
    </citation>
    <scope>NUCLEOTIDE SEQUENCE</scope>
    <source>
        <strain evidence="10">JCM 14719</strain>
    </source>
</reference>
<dbReference type="NCBIfam" id="NF009475">
    <property type="entry name" value="PRK12838.1"/>
    <property type="match status" value="1"/>
</dbReference>
<dbReference type="InterPro" id="IPR036480">
    <property type="entry name" value="CarbP_synth_ssu_N_sf"/>
</dbReference>